<name>A0A1I1K7S8_9ACTN</name>
<evidence type="ECO:0000313" key="8">
    <source>
        <dbReference type="EMBL" id="SFC53580.1"/>
    </source>
</evidence>
<evidence type="ECO:0000256" key="2">
    <source>
        <dbReference type="ARBA" id="ARBA00022475"/>
    </source>
</evidence>
<evidence type="ECO:0000256" key="1">
    <source>
        <dbReference type="ARBA" id="ARBA00004651"/>
    </source>
</evidence>
<keyword evidence="5 6" id="KW-0472">Membrane</keyword>
<feature type="transmembrane region" description="Helical" evidence="6">
    <location>
        <begin position="293"/>
        <end position="319"/>
    </location>
</feature>
<evidence type="ECO:0000256" key="6">
    <source>
        <dbReference type="SAM" id="Phobius"/>
    </source>
</evidence>
<feature type="transmembrane region" description="Helical" evidence="6">
    <location>
        <begin position="435"/>
        <end position="456"/>
    </location>
</feature>
<dbReference type="AlphaFoldDB" id="A0A1I1K7S8"/>
<keyword evidence="9" id="KW-1185">Reference proteome</keyword>
<dbReference type="Pfam" id="PF02687">
    <property type="entry name" value="FtsX"/>
    <property type="match status" value="1"/>
</dbReference>
<feature type="transmembrane region" description="Helical" evidence="6">
    <location>
        <begin position="340"/>
        <end position="370"/>
    </location>
</feature>
<proteinExistence type="predicted"/>
<dbReference type="GO" id="GO:0005886">
    <property type="term" value="C:plasma membrane"/>
    <property type="evidence" value="ECO:0007669"/>
    <property type="project" value="UniProtKB-SubCell"/>
</dbReference>
<gene>
    <name evidence="8" type="ORF">SAMN05421773_10410</name>
</gene>
<keyword evidence="4 6" id="KW-1133">Transmembrane helix</keyword>
<protein>
    <submittedName>
        <fullName evidence="8">Putative ABC transport system permease protein</fullName>
    </submittedName>
</protein>
<dbReference type="OrthoDB" id="3405625at2"/>
<dbReference type="InterPro" id="IPR003838">
    <property type="entry name" value="ABC3_permease_C"/>
</dbReference>
<feature type="transmembrane region" description="Helical" evidence="6">
    <location>
        <begin position="511"/>
        <end position="534"/>
    </location>
</feature>
<dbReference type="PANTHER" id="PTHR30287">
    <property type="entry name" value="MEMBRANE COMPONENT OF PREDICTED ABC SUPERFAMILY METABOLITE UPTAKE TRANSPORTER"/>
    <property type="match status" value="1"/>
</dbReference>
<dbReference type="InterPro" id="IPR038766">
    <property type="entry name" value="Membrane_comp_ABC_pdt"/>
</dbReference>
<evidence type="ECO:0000256" key="5">
    <source>
        <dbReference type="ARBA" id="ARBA00023136"/>
    </source>
</evidence>
<evidence type="ECO:0000256" key="3">
    <source>
        <dbReference type="ARBA" id="ARBA00022692"/>
    </source>
</evidence>
<sequence length="952" mass="99264">MRGWHTWRAALRIARRDALRAKGRSALVVAMLALPIIGVSGADLMVRSGQLDTGERLTRLIGAADAAYRDEAEGRPLYQSPEADQVYWREGDDATSAGAGPADGEPVPLEEVLPDGARAITERTVWGLDVQTEAGIGFTALRELAVSDPLAEGLLTLRGGSWPDAEGEVAATEAFLAESGYRIGSELTLPDLDVTLVVTGAYEIPGALGDSELLTVPDAGLLGPGTQYLGWDHGTRYLVSRPGGVSWDEVMAANDSGWVVVSRQVVTDPPPRAEVPLYAQQLDYRDGGVDGEVAAVLVTVVALVITEICLLAGPAFAVGARSSRRMLGLVGANGGDRGQIRAIMLASGVVLGLVAAVAGIAIATVGTLLLRPWLEEQTGARFGSFDFRPLEMLAIAGLAVMTGVIAALIPAVTAARTPVLESLTGRRGVRRAGRVLPVAGGAAFLLGSGVAVVGGLQFDSTSVVGGGAVVAELGLVAMTPVLVGLFGRVSRRLPLSGRLALRDAVRNRSRTAPAVAAVLAAVAGSVAVATSVAGDEEQNRADYSARLPHGVVAVEAVEAYHADLLDGTRAAAEDTLPVDRRVDVRRIQPGPENCGLWSGSGPGCGYLEVLTPPENECDYEKFEADLAAARAAGELPEELDWRCADASGSHMSALEASVVVAGPDLLELLGVTDQRAVSALEAGRAVVFRRALVDGDGRFRLGLYDEDPYLESDQWPDEDTLPEPDRQVAFPAQVAQGLTDDDGVPMSIGLDAVIPASAAEAEDLRLVDYASLYTTTHLPDSAEQQQFNAALKEADGGAWVYIERGYTGDQGLVLLVLTLVAGAITIGAAGIATGLAQADSEADLATLAAVGAPPRVRRTLSGLQCAVIAAMGVVLGTLSGIVPGIGLRMAVYRQHQEWYEPLYDPFGTDAPQLFVAVPWGTIGQLLIVVPLVAGVLAALLTRSRVGLTRRAG</sequence>
<evidence type="ECO:0000256" key="4">
    <source>
        <dbReference type="ARBA" id="ARBA00022989"/>
    </source>
</evidence>
<feature type="transmembrane region" description="Helical" evidence="6">
    <location>
        <begin position="468"/>
        <end position="490"/>
    </location>
</feature>
<dbReference type="PANTHER" id="PTHR30287:SF1">
    <property type="entry name" value="INNER MEMBRANE PROTEIN"/>
    <property type="match status" value="1"/>
</dbReference>
<feature type="transmembrane region" description="Helical" evidence="6">
    <location>
        <begin position="912"/>
        <end position="940"/>
    </location>
</feature>
<reference evidence="8 9" key="1">
    <citation type="submission" date="2016-10" db="EMBL/GenBank/DDBJ databases">
        <authorList>
            <person name="de Groot N.N."/>
        </authorList>
    </citation>
    <scope>NUCLEOTIDE SEQUENCE [LARGE SCALE GENOMIC DNA]</scope>
    <source>
        <strain evidence="8 9">CGMCC 4.5739</strain>
    </source>
</reference>
<feature type="transmembrane region" description="Helical" evidence="6">
    <location>
        <begin position="812"/>
        <end position="836"/>
    </location>
</feature>
<comment type="subcellular location">
    <subcellularLocation>
        <location evidence="1">Cell membrane</location>
        <topology evidence="1">Multi-pass membrane protein</topology>
    </subcellularLocation>
</comment>
<keyword evidence="3 6" id="KW-0812">Transmembrane</keyword>
<keyword evidence="2" id="KW-1003">Cell membrane</keyword>
<dbReference type="STRING" id="910347.SAMN05421773_10410"/>
<organism evidence="8 9">
    <name type="scientific">Streptomyces aidingensis</name>
    <dbReference type="NCBI Taxonomy" id="910347"/>
    <lineage>
        <taxon>Bacteria</taxon>
        <taxon>Bacillati</taxon>
        <taxon>Actinomycetota</taxon>
        <taxon>Actinomycetes</taxon>
        <taxon>Kitasatosporales</taxon>
        <taxon>Streptomycetaceae</taxon>
        <taxon>Streptomyces</taxon>
    </lineage>
</organism>
<feature type="transmembrane region" description="Helical" evidence="6">
    <location>
        <begin position="390"/>
        <end position="414"/>
    </location>
</feature>
<dbReference type="EMBL" id="FOLM01000004">
    <property type="protein sequence ID" value="SFC53580.1"/>
    <property type="molecule type" value="Genomic_DNA"/>
</dbReference>
<feature type="domain" description="ABC3 transporter permease C-terminal" evidence="7">
    <location>
        <begin position="315"/>
        <end position="418"/>
    </location>
</feature>
<accession>A0A1I1K7S8</accession>
<dbReference type="Proteomes" id="UP000199207">
    <property type="component" value="Unassembled WGS sequence"/>
</dbReference>
<dbReference type="RefSeq" id="WP_093838305.1">
    <property type="nucleotide sequence ID" value="NZ_FOLM01000004.1"/>
</dbReference>
<feature type="transmembrane region" description="Helical" evidence="6">
    <location>
        <begin position="865"/>
        <end position="892"/>
    </location>
</feature>
<evidence type="ECO:0000313" key="9">
    <source>
        <dbReference type="Proteomes" id="UP000199207"/>
    </source>
</evidence>
<evidence type="ECO:0000259" key="7">
    <source>
        <dbReference type="Pfam" id="PF02687"/>
    </source>
</evidence>